<dbReference type="InterPro" id="IPR001633">
    <property type="entry name" value="EAL_dom"/>
</dbReference>
<feature type="transmembrane region" description="Helical" evidence="1">
    <location>
        <begin position="159"/>
        <end position="179"/>
    </location>
</feature>
<dbReference type="InterPro" id="IPR035919">
    <property type="entry name" value="EAL_sf"/>
</dbReference>
<organism evidence="4 5">
    <name type="scientific">Kineococcus halophytocola</name>
    <dbReference type="NCBI Taxonomy" id="3234027"/>
    <lineage>
        <taxon>Bacteria</taxon>
        <taxon>Bacillati</taxon>
        <taxon>Actinomycetota</taxon>
        <taxon>Actinomycetes</taxon>
        <taxon>Kineosporiales</taxon>
        <taxon>Kineosporiaceae</taxon>
        <taxon>Kineococcus</taxon>
    </lineage>
</organism>
<feature type="transmembrane region" description="Helical" evidence="1">
    <location>
        <begin position="56"/>
        <end position="78"/>
    </location>
</feature>
<protein>
    <submittedName>
        <fullName evidence="4">Bifunctional diguanylate cyclase/phosphodiesterase</fullName>
    </submittedName>
</protein>
<name>A0ABV4H2L2_9ACTN</name>
<evidence type="ECO:0000259" key="2">
    <source>
        <dbReference type="PROSITE" id="PS50883"/>
    </source>
</evidence>
<gene>
    <name evidence="4" type="ORF">AB2L27_13695</name>
</gene>
<accession>A0ABV4H2L2</accession>
<dbReference type="SUPFAM" id="SSF55073">
    <property type="entry name" value="Nucleotide cyclase"/>
    <property type="match status" value="1"/>
</dbReference>
<dbReference type="InterPro" id="IPR000160">
    <property type="entry name" value="GGDEF_dom"/>
</dbReference>
<dbReference type="CDD" id="cd01948">
    <property type="entry name" value="EAL"/>
    <property type="match status" value="1"/>
</dbReference>
<dbReference type="PROSITE" id="PS50883">
    <property type="entry name" value="EAL"/>
    <property type="match status" value="1"/>
</dbReference>
<comment type="caution">
    <text evidence="4">The sequence shown here is derived from an EMBL/GenBank/DDBJ whole genome shotgun (WGS) entry which is preliminary data.</text>
</comment>
<proteinExistence type="predicted"/>
<dbReference type="SMART" id="SM00267">
    <property type="entry name" value="GGDEF"/>
    <property type="match status" value="1"/>
</dbReference>
<feature type="domain" description="GGDEF" evidence="3">
    <location>
        <begin position="351"/>
        <end position="482"/>
    </location>
</feature>
<dbReference type="PROSITE" id="PS50887">
    <property type="entry name" value="GGDEF"/>
    <property type="match status" value="1"/>
</dbReference>
<feature type="transmembrane region" description="Helical" evidence="1">
    <location>
        <begin position="29"/>
        <end position="49"/>
    </location>
</feature>
<feature type="transmembrane region" description="Helical" evidence="1">
    <location>
        <begin position="252"/>
        <end position="271"/>
    </location>
</feature>
<keyword evidence="1" id="KW-1133">Transmembrane helix</keyword>
<keyword evidence="5" id="KW-1185">Reference proteome</keyword>
<evidence type="ECO:0000256" key="1">
    <source>
        <dbReference type="SAM" id="Phobius"/>
    </source>
</evidence>
<dbReference type="NCBIfam" id="TIGR00254">
    <property type="entry name" value="GGDEF"/>
    <property type="match status" value="1"/>
</dbReference>
<dbReference type="SMART" id="SM00052">
    <property type="entry name" value="EAL"/>
    <property type="match status" value="1"/>
</dbReference>
<dbReference type="Proteomes" id="UP001565927">
    <property type="component" value="Unassembled WGS sequence"/>
</dbReference>
<sequence>MRRAWLGYLLVGTALTAWCVSLPVGLTRAVVYEVVPLSAALALVVGVLVHRPPDRLPWFLLAAGQLCSAAGDLVYSWLQVGLGVEPYPSVADLWYLAAYPLQAAALVLFTRGRRLDRAGRLDVALVTVAMALPLWIFLVEPALDAATTPLLHRAADLSYPLADLVLLVLLVRLGALAGGYNRSSRLLAAGAIVLPVADVTFALAGSGGGLLVLNAACWLLAYLLWGAAGLHPSMREVADPAVRPDPTGRRRLALVVLAMLAVPGVLALQAAGLTGQHLLDTALAALLIIALGTTRTQLAITSALRWARRSERLRAEVEHRAAHDALTALPNRVTALDLLRQAQERAGRSGATTGVLVVDVDRLAHVNDTHGDEVGDGVLRAVARELERVAGPRDRVGRLGGDEFVVVVEDVEDDSALARVAGRLSRFPVATAGHELDLTCSVGVAVQTADRRTGAADLLHEAVTAAARAKAAGGSRTWFFDDALRTELSAQAELEDAVRAGLGAGQFCLHYQPVVDLGSGCTTGFEALIRWQRPGHGPVRPDDFIPVAERSDLICDVGRWVLGEAAGQLARWRAEGTVGLDVRVAVNLSGRHLAQATLVADVAQALAVSGLPASALIVEATETVALDSTAVLPNLHALRDLGVGLSLDDYGTGYTSIEQFRTLPLDTLKIDRSFLASEAPQDEALVGLMVHAAHTFGLGVVAEGVERPEQVALLRSLGCDRAQGYLFSRPVPAGEVGALLGRGAVGV</sequence>
<dbReference type="InterPro" id="IPR052155">
    <property type="entry name" value="Biofilm_reg_signaling"/>
</dbReference>
<keyword evidence="1" id="KW-0812">Transmembrane</keyword>
<dbReference type="Pfam" id="PF00990">
    <property type="entry name" value="GGDEF"/>
    <property type="match status" value="1"/>
</dbReference>
<reference evidence="4 5" key="1">
    <citation type="submission" date="2024-07" db="EMBL/GenBank/DDBJ databases">
        <authorList>
            <person name="Thanompreechachai J."/>
            <person name="Duangmal K."/>
        </authorList>
    </citation>
    <scope>NUCLEOTIDE SEQUENCE [LARGE SCALE GENOMIC DNA]</scope>
    <source>
        <strain evidence="4 5">LSe6-4</strain>
    </source>
</reference>
<dbReference type="Pfam" id="PF00563">
    <property type="entry name" value="EAL"/>
    <property type="match status" value="1"/>
</dbReference>
<dbReference type="RefSeq" id="WP_370442032.1">
    <property type="nucleotide sequence ID" value="NZ_JBGFTU010000015.1"/>
</dbReference>
<dbReference type="SUPFAM" id="SSF141868">
    <property type="entry name" value="EAL domain-like"/>
    <property type="match status" value="1"/>
</dbReference>
<keyword evidence="1" id="KW-0472">Membrane</keyword>
<dbReference type="InterPro" id="IPR029787">
    <property type="entry name" value="Nucleotide_cyclase"/>
</dbReference>
<feature type="transmembrane region" description="Helical" evidence="1">
    <location>
        <begin position="121"/>
        <end position="139"/>
    </location>
</feature>
<dbReference type="Gene3D" id="3.20.20.450">
    <property type="entry name" value="EAL domain"/>
    <property type="match status" value="1"/>
</dbReference>
<dbReference type="EMBL" id="JBGFTU010000015">
    <property type="protein sequence ID" value="MEZ0165806.1"/>
    <property type="molecule type" value="Genomic_DNA"/>
</dbReference>
<evidence type="ECO:0000313" key="5">
    <source>
        <dbReference type="Proteomes" id="UP001565927"/>
    </source>
</evidence>
<evidence type="ECO:0000259" key="3">
    <source>
        <dbReference type="PROSITE" id="PS50887"/>
    </source>
</evidence>
<feature type="transmembrane region" description="Helical" evidence="1">
    <location>
        <begin position="93"/>
        <end position="109"/>
    </location>
</feature>
<evidence type="ECO:0000313" key="4">
    <source>
        <dbReference type="EMBL" id="MEZ0165806.1"/>
    </source>
</evidence>
<feature type="transmembrane region" description="Helical" evidence="1">
    <location>
        <begin position="186"/>
        <end position="204"/>
    </location>
</feature>
<feature type="domain" description="EAL" evidence="2">
    <location>
        <begin position="491"/>
        <end position="744"/>
    </location>
</feature>
<dbReference type="CDD" id="cd01949">
    <property type="entry name" value="GGDEF"/>
    <property type="match status" value="1"/>
</dbReference>
<dbReference type="Gene3D" id="3.30.70.270">
    <property type="match status" value="1"/>
</dbReference>
<dbReference type="PANTHER" id="PTHR44757">
    <property type="entry name" value="DIGUANYLATE CYCLASE DGCP"/>
    <property type="match status" value="1"/>
</dbReference>
<dbReference type="InterPro" id="IPR043128">
    <property type="entry name" value="Rev_trsase/Diguanyl_cyclase"/>
</dbReference>
<feature type="transmembrane region" description="Helical" evidence="1">
    <location>
        <begin position="210"/>
        <end position="231"/>
    </location>
</feature>
<dbReference type="PANTHER" id="PTHR44757:SF2">
    <property type="entry name" value="BIOFILM ARCHITECTURE MAINTENANCE PROTEIN MBAA"/>
    <property type="match status" value="1"/>
</dbReference>